<sequence>MQQEQMILQQQQQIQHQQQTHQPINNETNNLPSSPRDILEQFRRLKPLEPDNLIQFFSSAETTINLYGNNDGLLEYGLQIITNEKIYAKYSYLIRQLGNKPSWDIIKKTLKHHLQPRKTYSDMFNESKGFHQIPIKEEDRKKTAFSTPTGHYEFIRMPFGLKNAPSTFQRLMNEVLKDHINKTCVVYMDDILVFSTSLEEHITIPGKIFKLLRKANLTSKKA</sequence>
<proteinExistence type="predicted"/>
<dbReference type="Gene3D" id="3.30.70.270">
    <property type="match status" value="1"/>
</dbReference>
<protein>
    <recommendedName>
        <fullName evidence="2">Reverse transcriptase domain-containing protein</fullName>
    </recommendedName>
</protein>
<feature type="region of interest" description="Disordered" evidence="1">
    <location>
        <begin position="1"/>
        <end position="35"/>
    </location>
</feature>
<dbReference type="eggNOG" id="KOG0017">
    <property type="taxonomic scope" value="Eukaryota"/>
</dbReference>
<dbReference type="SUPFAM" id="SSF56672">
    <property type="entry name" value="DNA/RNA polymerases"/>
    <property type="match status" value="1"/>
</dbReference>
<reference evidence="3" key="1">
    <citation type="submission" date="2020-05" db="UniProtKB">
        <authorList>
            <consortium name="EnsemblMetazoa"/>
        </authorList>
    </citation>
    <scope>IDENTIFICATION</scope>
    <source>
        <strain evidence="3">Aabys</strain>
    </source>
</reference>
<dbReference type="InterPro" id="IPR043502">
    <property type="entry name" value="DNA/RNA_pol_sf"/>
</dbReference>
<dbReference type="Gene3D" id="3.10.10.10">
    <property type="entry name" value="HIV Type 1 Reverse Transcriptase, subunit A, domain 1"/>
    <property type="match status" value="1"/>
</dbReference>
<dbReference type="CDD" id="cd01647">
    <property type="entry name" value="RT_LTR"/>
    <property type="match status" value="1"/>
</dbReference>
<dbReference type="InterPro" id="IPR053134">
    <property type="entry name" value="RNA-dir_DNA_polymerase"/>
</dbReference>
<dbReference type="InterPro" id="IPR043128">
    <property type="entry name" value="Rev_trsase/Diguanyl_cyclase"/>
</dbReference>
<dbReference type="STRING" id="7370.A0A1I8M2Z3"/>
<evidence type="ECO:0000259" key="2">
    <source>
        <dbReference type="Pfam" id="PF00078"/>
    </source>
</evidence>
<dbReference type="VEuPathDB" id="VectorBase:MDOA000713"/>
<accession>A0A1I8M2Z3</accession>
<dbReference type="InterPro" id="IPR000477">
    <property type="entry name" value="RT_dom"/>
</dbReference>
<dbReference type="EnsemblMetazoa" id="MDOA000713-RA">
    <property type="protein sequence ID" value="MDOA000713-PA"/>
    <property type="gene ID" value="MDOA000713"/>
</dbReference>
<organism evidence="3">
    <name type="scientific">Musca domestica</name>
    <name type="common">House fly</name>
    <dbReference type="NCBI Taxonomy" id="7370"/>
    <lineage>
        <taxon>Eukaryota</taxon>
        <taxon>Metazoa</taxon>
        <taxon>Ecdysozoa</taxon>
        <taxon>Arthropoda</taxon>
        <taxon>Hexapoda</taxon>
        <taxon>Insecta</taxon>
        <taxon>Pterygota</taxon>
        <taxon>Neoptera</taxon>
        <taxon>Endopterygota</taxon>
        <taxon>Diptera</taxon>
        <taxon>Brachycera</taxon>
        <taxon>Muscomorpha</taxon>
        <taxon>Muscoidea</taxon>
        <taxon>Muscidae</taxon>
        <taxon>Musca</taxon>
    </lineage>
</organism>
<dbReference type="Pfam" id="PF00078">
    <property type="entry name" value="RVT_1"/>
    <property type="match status" value="1"/>
</dbReference>
<feature type="compositionally biased region" description="Low complexity" evidence="1">
    <location>
        <begin position="1"/>
        <end position="22"/>
    </location>
</feature>
<evidence type="ECO:0000313" key="3">
    <source>
        <dbReference type="EnsemblMetazoa" id="MDOA000713-PA"/>
    </source>
</evidence>
<evidence type="ECO:0000256" key="1">
    <source>
        <dbReference type="SAM" id="MobiDB-lite"/>
    </source>
</evidence>
<dbReference type="AlphaFoldDB" id="A0A1I8M2Z3"/>
<dbReference type="PANTHER" id="PTHR24559">
    <property type="entry name" value="TRANSPOSON TY3-I GAG-POL POLYPROTEIN"/>
    <property type="match status" value="1"/>
</dbReference>
<name>A0A1I8M2Z3_MUSDO</name>
<dbReference type="GO" id="GO:0071897">
    <property type="term" value="P:DNA biosynthetic process"/>
    <property type="evidence" value="ECO:0007669"/>
    <property type="project" value="UniProtKB-ARBA"/>
</dbReference>
<feature type="domain" description="Reverse transcriptase" evidence="2">
    <location>
        <begin position="114"/>
        <end position="219"/>
    </location>
</feature>
<feature type="compositionally biased region" description="Polar residues" evidence="1">
    <location>
        <begin position="23"/>
        <end position="33"/>
    </location>
</feature>
<dbReference type="PANTHER" id="PTHR24559:SF444">
    <property type="entry name" value="REVERSE TRANSCRIPTASE DOMAIN-CONTAINING PROTEIN"/>
    <property type="match status" value="1"/>
</dbReference>
<gene>
    <name evidence="3" type="primary">101898742</name>
</gene>